<organism evidence="3 4">
    <name type="scientific">Rubroshorea leprosula</name>
    <dbReference type="NCBI Taxonomy" id="152421"/>
    <lineage>
        <taxon>Eukaryota</taxon>
        <taxon>Viridiplantae</taxon>
        <taxon>Streptophyta</taxon>
        <taxon>Embryophyta</taxon>
        <taxon>Tracheophyta</taxon>
        <taxon>Spermatophyta</taxon>
        <taxon>Magnoliopsida</taxon>
        <taxon>eudicotyledons</taxon>
        <taxon>Gunneridae</taxon>
        <taxon>Pentapetalae</taxon>
        <taxon>rosids</taxon>
        <taxon>malvids</taxon>
        <taxon>Malvales</taxon>
        <taxon>Dipterocarpaceae</taxon>
        <taxon>Rubroshorea</taxon>
    </lineage>
</organism>
<feature type="domain" description="MATH" evidence="2">
    <location>
        <begin position="1"/>
        <end position="88"/>
    </location>
</feature>
<dbReference type="CDD" id="cd00121">
    <property type="entry name" value="MATH"/>
    <property type="match status" value="1"/>
</dbReference>
<reference evidence="3 4" key="1">
    <citation type="journal article" date="2021" name="Commun. Biol.">
        <title>The genome of Shorea leprosula (Dipterocarpaceae) highlights the ecological relevance of drought in aseasonal tropical rainforests.</title>
        <authorList>
            <person name="Ng K.K.S."/>
            <person name="Kobayashi M.J."/>
            <person name="Fawcett J.A."/>
            <person name="Hatakeyama M."/>
            <person name="Paape T."/>
            <person name="Ng C.H."/>
            <person name="Ang C.C."/>
            <person name="Tnah L.H."/>
            <person name="Lee C.T."/>
            <person name="Nishiyama T."/>
            <person name="Sese J."/>
            <person name="O'Brien M.J."/>
            <person name="Copetti D."/>
            <person name="Mohd Noor M.I."/>
            <person name="Ong R.C."/>
            <person name="Putra M."/>
            <person name="Sireger I.Z."/>
            <person name="Indrioko S."/>
            <person name="Kosugi Y."/>
            <person name="Izuno A."/>
            <person name="Isagi Y."/>
            <person name="Lee S.L."/>
            <person name="Shimizu K.K."/>
        </authorList>
    </citation>
    <scope>NUCLEOTIDE SEQUENCE [LARGE SCALE GENOMIC DNA]</scope>
    <source>
        <strain evidence="3">214</strain>
    </source>
</reference>
<accession>A0AAV5MVP9</accession>
<dbReference type="Proteomes" id="UP001054252">
    <property type="component" value="Unassembled WGS sequence"/>
</dbReference>
<sequence>KNFSKLDEVWHLSEVFSLRDYKWEIWLHPKSSLYKDHFIICLEVPDRGTLPSGWCRNARYSFTVVSQIDKKLSITKGIYSGYNATLIS</sequence>
<protein>
    <recommendedName>
        <fullName evidence="2">MATH domain-containing protein</fullName>
    </recommendedName>
</protein>
<dbReference type="PANTHER" id="PTHR46236">
    <property type="entry name" value="TRAF-LIKE SUPERFAMILY PROTEIN"/>
    <property type="match status" value="1"/>
</dbReference>
<comment type="caution">
    <text evidence="3">The sequence shown here is derived from an EMBL/GenBank/DDBJ whole genome shotgun (WGS) entry which is preliminary data.</text>
</comment>
<dbReference type="InterPro" id="IPR008974">
    <property type="entry name" value="TRAF-like"/>
</dbReference>
<dbReference type="SUPFAM" id="SSF49599">
    <property type="entry name" value="TRAF domain-like"/>
    <property type="match status" value="1"/>
</dbReference>
<dbReference type="Pfam" id="PF22486">
    <property type="entry name" value="MATH_2"/>
    <property type="match status" value="1"/>
</dbReference>
<dbReference type="PROSITE" id="PS50144">
    <property type="entry name" value="MATH"/>
    <property type="match status" value="1"/>
</dbReference>
<dbReference type="AlphaFoldDB" id="A0AAV5MVP9"/>
<gene>
    <name evidence="3" type="ORF">SLEP1_g59029</name>
</gene>
<evidence type="ECO:0000259" key="2">
    <source>
        <dbReference type="PROSITE" id="PS50144"/>
    </source>
</evidence>
<name>A0AAV5MVP9_9ROSI</name>
<dbReference type="PANTHER" id="PTHR46236:SF35">
    <property type="entry name" value="MATH DOMAIN-CONTAINING PROTEIN"/>
    <property type="match status" value="1"/>
</dbReference>
<proteinExistence type="predicted"/>
<dbReference type="InterPro" id="IPR002083">
    <property type="entry name" value="MATH/TRAF_dom"/>
</dbReference>
<keyword evidence="1" id="KW-0175">Coiled coil</keyword>
<dbReference type="InterPro" id="IPR050804">
    <property type="entry name" value="MCC"/>
</dbReference>
<feature type="non-terminal residue" evidence="3">
    <location>
        <position position="1"/>
    </location>
</feature>
<evidence type="ECO:0000313" key="3">
    <source>
        <dbReference type="EMBL" id="GKV52452.1"/>
    </source>
</evidence>
<keyword evidence="4" id="KW-1185">Reference proteome</keyword>
<dbReference type="EMBL" id="BPVZ01000709">
    <property type="protein sequence ID" value="GKV52452.1"/>
    <property type="molecule type" value="Genomic_DNA"/>
</dbReference>
<dbReference type="Gene3D" id="2.60.210.10">
    <property type="entry name" value="Apoptosis, Tumor Necrosis Factor Receptor Associated Protein 2, Chain A"/>
    <property type="match status" value="1"/>
</dbReference>
<evidence type="ECO:0000256" key="1">
    <source>
        <dbReference type="ARBA" id="ARBA00023054"/>
    </source>
</evidence>
<evidence type="ECO:0000313" key="4">
    <source>
        <dbReference type="Proteomes" id="UP001054252"/>
    </source>
</evidence>